<feature type="compositionally biased region" description="Basic residues" evidence="1">
    <location>
        <begin position="36"/>
        <end position="47"/>
    </location>
</feature>
<feature type="region of interest" description="Disordered" evidence="1">
    <location>
        <begin position="1"/>
        <end position="47"/>
    </location>
</feature>
<protein>
    <recommendedName>
        <fullName evidence="4">RNA polymerase subunit sigma</fullName>
    </recommendedName>
</protein>
<evidence type="ECO:0000313" key="3">
    <source>
        <dbReference type="Proteomes" id="UP000317429"/>
    </source>
</evidence>
<sequence length="47" mass="5091">MSVVRTGSNKQFADNWENIFGGKKKAAKPAPAKSKTSAKKKAAKKKK</sequence>
<name>A0A518D9H7_9BACT</name>
<reference evidence="2 3" key="1">
    <citation type="submission" date="2019-02" db="EMBL/GenBank/DDBJ databases">
        <title>Deep-cultivation of Planctomycetes and their phenomic and genomic characterization uncovers novel biology.</title>
        <authorList>
            <person name="Wiegand S."/>
            <person name="Jogler M."/>
            <person name="Boedeker C."/>
            <person name="Pinto D."/>
            <person name="Vollmers J."/>
            <person name="Rivas-Marin E."/>
            <person name="Kohn T."/>
            <person name="Peeters S.H."/>
            <person name="Heuer A."/>
            <person name="Rast P."/>
            <person name="Oberbeckmann S."/>
            <person name="Bunk B."/>
            <person name="Jeske O."/>
            <person name="Meyerdierks A."/>
            <person name="Storesund J.E."/>
            <person name="Kallscheuer N."/>
            <person name="Luecker S."/>
            <person name="Lage O.M."/>
            <person name="Pohl T."/>
            <person name="Merkel B.J."/>
            <person name="Hornburger P."/>
            <person name="Mueller R.-W."/>
            <person name="Bruemmer F."/>
            <person name="Labrenz M."/>
            <person name="Spormann A.M."/>
            <person name="Op den Camp H."/>
            <person name="Overmann J."/>
            <person name="Amann R."/>
            <person name="Jetten M.S.M."/>
            <person name="Mascher T."/>
            <person name="Medema M.H."/>
            <person name="Devos D.P."/>
            <person name="Kaster A.-K."/>
            <person name="Ovreas L."/>
            <person name="Rohde M."/>
            <person name="Galperin M.Y."/>
            <person name="Jogler C."/>
        </authorList>
    </citation>
    <scope>NUCLEOTIDE SEQUENCE [LARGE SCALE GENOMIC DNA]</scope>
    <source>
        <strain evidence="2 3">Pla175</strain>
    </source>
</reference>
<dbReference type="AlphaFoldDB" id="A0A518D9H7"/>
<dbReference type="EMBL" id="CP036291">
    <property type="protein sequence ID" value="QDU88147.1"/>
    <property type="molecule type" value="Genomic_DNA"/>
</dbReference>
<feature type="compositionally biased region" description="Polar residues" evidence="1">
    <location>
        <begin position="1"/>
        <end position="12"/>
    </location>
</feature>
<evidence type="ECO:0008006" key="4">
    <source>
        <dbReference type="Google" id="ProtNLM"/>
    </source>
</evidence>
<keyword evidence="3" id="KW-1185">Reference proteome</keyword>
<dbReference type="KEGG" id="pnd:Pla175_15180"/>
<dbReference type="Proteomes" id="UP000317429">
    <property type="component" value="Chromosome"/>
</dbReference>
<accession>A0A518D9H7</accession>
<dbReference type="RefSeq" id="WP_197527332.1">
    <property type="nucleotide sequence ID" value="NZ_CP036291.1"/>
</dbReference>
<gene>
    <name evidence="2" type="ORF">Pla175_15180</name>
</gene>
<proteinExistence type="predicted"/>
<evidence type="ECO:0000313" key="2">
    <source>
        <dbReference type="EMBL" id="QDU88147.1"/>
    </source>
</evidence>
<evidence type="ECO:0000256" key="1">
    <source>
        <dbReference type="SAM" id="MobiDB-lite"/>
    </source>
</evidence>
<organism evidence="2 3">
    <name type="scientific">Pirellulimonas nuda</name>
    <dbReference type="NCBI Taxonomy" id="2528009"/>
    <lineage>
        <taxon>Bacteria</taxon>
        <taxon>Pseudomonadati</taxon>
        <taxon>Planctomycetota</taxon>
        <taxon>Planctomycetia</taxon>
        <taxon>Pirellulales</taxon>
        <taxon>Lacipirellulaceae</taxon>
        <taxon>Pirellulimonas</taxon>
    </lineage>
</organism>